<accession>A0A5C7FUM1</accession>
<sequence>MAALLRTLVVAVFLVLAYGLLEPYIERALYTMRLAAMPKPLALPVPVEGVRQRALRDTWGGARSEGRKHEGIDIFAKRGTPVVSSTEGIVSQVGTNRLGGLVVWVLGPGGQRHYYAHLDSYSDVEPGMRIEAGRVLGYVGDTGNAKGTPPHLHYGIYDTGGAINPYPLLKADPALIEAPAAAPATASATTPTVSGSQSAAR</sequence>
<dbReference type="PANTHER" id="PTHR21666:SF268">
    <property type="entry name" value="PEPTIDASE M23 DOMAIN-CONTAINING PROTEIN"/>
    <property type="match status" value="1"/>
</dbReference>
<evidence type="ECO:0000313" key="2">
    <source>
        <dbReference type="EMBL" id="TXF98974.1"/>
    </source>
</evidence>
<reference evidence="2 3" key="1">
    <citation type="submission" date="2019-08" db="EMBL/GenBank/DDBJ databases">
        <title>Massilia golmudensis sp. nov., isolated from sand in the Qinghai-Tibetan Plateau.</title>
        <authorList>
            <person name="Zhang B."/>
        </authorList>
    </citation>
    <scope>NUCLEOTIDE SEQUENCE [LARGE SCALE GENOMIC DNA]</scope>
    <source>
        <strain evidence="2 3">GEM5</strain>
    </source>
</reference>
<dbReference type="InterPro" id="IPR011055">
    <property type="entry name" value="Dup_hybrid_motif"/>
</dbReference>
<protein>
    <submittedName>
        <fullName evidence="2">M23 family metallopeptidase</fullName>
    </submittedName>
</protein>
<keyword evidence="3" id="KW-1185">Reference proteome</keyword>
<dbReference type="InterPro" id="IPR050570">
    <property type="entry name" value="Cell_wall_metabolism_enzyme"/>
</dbReference>
<organism evidence="2 3">
    <name type="scientific">Massilia arenae</name>
    <dbReference type="NCBI Taxonomy" id="2603288"/>
    <lineage>
        <taxon>Bacteria</taxon>
        <taxon>Pseudomonadati</taxon>
        <taxon>Pseudomonadota</taxon>
        <taxon>Betaproteobacteria</taxon>
        <taxon>Burkholderiales</taxon>
        <taxon>Oxalobacteraceae</taxon>
        <taxon>Telluria group</taxon>
        <taxon>Massilia</taxon>
    </lineage>
</organism>
<dbReference type="PANTHER" id="PTHR21666">
    <property type="entry name" value="PEPTIDASE-RELATED"/>
    <property type="match status" value="1"/>
</dbReference>
<dbReference type="Pfam" id="PF01551">
    <property type="entry name" value="Peptidase_M23"/>
    <property type="match status" value="1"/>
</dbReference>
<evidence type="ECO:0000259" key="1">
    <source>
        <dbReference type="Pfam" id="PF01551"/>
    </source>
</evidence>
<dbReference type="Proteomes" id="UP000321413">
    <property type="component" value="Unassembled WGS sequence"/>
</dbReference>
<dbReference type="CDD" id="cd12797">
    <property type="entry name" value="M23_peptidase"/>
    <property type="match status" value="1"/>
</dbReference>
<dbReference type="Gene3D" id="2.70.70.10">
    <property type="entry name" value="Glucose Permease (Domain IIA)"/>
    <property type="match status" value="1"/>
</dbReference>
<gene>
    <name evidence="2" type="ORF">FVD38_14320</name>
</gene>
<evidence type="ECO:0000313" key="3">
    <source>
        <dbReference type="Proteomes" id="UP000321413"/>
    </source>
</evidence>
<dbReference type="RefSeq" id="WP_147935430.1">
    <property type="nucleotide sequence ID" value="NZ_VPFD01000015.1"/>
</dbReference>
<dbReference type="SUPFAM" id="SSF51261">
    <property type="entry name" value="Duplicated hybrid motif"/>
    <property type="match status" value="1"/>
</dbReference>
<dbReference type="EMBL" id="VPFD01000015">
    <property type="protein sequence ID" value="TXF98974.1"/>
    <property type="molecule type" value="Genomic_DNA"/>
</dbReference>
<dbReference type="GO" id="GO:0004222">
    <property type="term" value="F:metalloendopeptidase activity"/>
    <property type="evidence" value="ECO:0007669"/>
    <property type="project" value="TreeGrafter"/>
</dbReference>
<comment type="caution">
    <text evidence="2">The sequence shown here is derived from an EMBL/GenBank/DDBJ whole genome shotgun (WGS) entry which is preliminary data.</text>
</comment>
<dbReference type="InterPro" id="IPR016047">
    <property type="entry name" value="M23ase_b-sheet_dom"/>
</dbReference>
<dbReference type="AlphaFoldDB" id="A0A5C7FUM1"/>
<feature type="domain" description="M23ase beta-sheet core" evidence="1">
    <location>
        <begin position="68"/>
        <end position="165"/>
    </location>
</feature>
<name>A0A5C7FUM1_9BURK</name>
<proteinExistence type="predicted"/>